<dbReference type="PANTHER" id="PTHR13285">
    <property type="entry name" value="ACYLTRANSFERASE"/>
    <property type="match status" value="1"/>
</dbReference>
<dbReference type="GO" id="GO:0005886">
    <property type="term" value="C:plasma membrane"/>
    <property type="evidence" value="ECO:0007669"/>
    <property type="project" value="UniProtKB-SubCell"/>
</dbReference>
<dbReference type="InterPro" id="IPR004299">
    <property type="entry name" value="MBOAT_fam"/>
</dbReference>
<proteinExistence type="inferred from homology"/>
<dbReference type="PIRSF" id="PIRSF500217">
    <property type="entry name" value="AlgI"/>
    <property type="match status" value="1"/>
</dbReference>
<sequence length="466" mass="53208">MVFSSIPFLYFFLPAVLVLYFAVPRRFKNLVLFLTSLLFYAWGEPVYIIIMLVSTVFDYINGLLLERFDKRPRARKAVLVMAVVGNLAILTFFKYSDFFISNLNAIANLDIGMLGIALPIGISFYTFQTMSYSIDVYRREAPVQHNIISFGAYVTLFPQLIAGPIVRYSTIAEQLDNRKETFEMFFDGLVRFCAGLAKKVLLANNIGALWNEVSAMQPEGLSVLMAWLGIIAFALQIYFDFSGYSDMAIGLGKMFGFTFLENFNYPYISKSITEFWRRWHISLGTWFREYVYIPLGGNRKGAVMTYINIFVVWFLTGFWHGASWNFAVWGLYFAVILILEKAFLLKALDKAPAFVSHLYAIVLILIGWVIFSFDSLSVGITYFKTMFGMGTGGVVDDLFLYNLRSYGPIILVGIAACVPFWKRFVDKHFCHGGRYIIVGVLAFIALALCTIYLVDSSYNPFLYFRF</sequence>
<feature type="transmembrane region" description="Helical" evidence="10">
    <location>
        <begin position="303"/>
        <end position="320"/>
    </location>
</feature>
<comment type="caution">
    <text evidence="11">The sequence shown here is derived from an EMBL/GenBank/DDBJ whole genome shotgun (WGS) entry which is preliminary data.</text>
</comment>
<keyword evidence="3 9" id="KW-1003">Cell membrane</keyword>
<evidence type="ECO:0000256" key="1">
    <source>
        <dbReference type="ARBA" id="ARBA00004651"/>
    </source>
</evidence>
<feature type="transmembrane region" description="Helical" evidence="10">
    <location>
        <begin position="105"/>
        <end position="127"/>
    </location>
</feature>
<evidence type="ECO:0000256" key="3">
    <source>
        <dbReference type="ARBA" id="ARBA00022475"/>
    </source>
</evidence>
<feature type="transmembrane region" description="Helical" evidence="10">
    <location>
        <begin position="77"/>
        <end position="93"/>
    </location>
</feature>
<evidence type="ECO:0000256" key="8">
    <source>
        <dbReference type="ARBA" id="ARBA00023315"/>
    </source>
</evidence>
<evidence type="ECO:0000313" key="12">
    <source>
        <dbReference type="Proteomes" id="UP000886743"/>
    </source>
</evidence>
<evidence type="ECO:0000256" key="2">
    <source>
        <dbReference type="ARBA" id="ARBA00010323"/>
    </source>
</evidence>
<gene>
    <name evidence="11" type="ORF">IAC74_00115</name>
</gene>
<dbReference type="GO" id="GO:0042121">
    <property type="term" value="P:alginic acid biosynthetic process"/>
    <property type="evidence" value="ECO:0007669"/>
    <property type="project" value="InterPro"/>
</dbReference>
<accession>A0A9D1SYZ3</accession>
<keyword evidence="8 9" id="KW-0012">Acyltransferase</keyword>
<dbReference type="InterPro" id="IPR051085">
    <property type="entry name" value="MB_O-acyltransferase"/>
</dbReference>
<dbReference type="AlphaFoldDB" id="A0A9D1SYZ3"/>
<name>A0A9D1SYZ3_9FIRM</name>
<dbReference type="PANTHER" id="PTHR13285:SF23">
    <property type="entry name" value="TEICHOIC ACID D-ALANYLTRANSFERASE"/>
    <property type="match status" value="1"/>
</dbReference>
<evidence type="ECO:0000256" key="9">
    <source>
        <dbReference type="PIRNR" id="PIRNR016636"/>
    </source>
</evidence>
<feature type="transmembrane region" description="Helical" evidence="10">
    <location>
        <begin position="147"/>
        <end position="168"/>
    </location>
</feature>
<feature type="transmembrane region" description="Helical" evidence="10">
    <location>
        <begin position="6"/>
        <end position="23"/>
    </location>
</feature>
<organism evidence="11 12">
    <name type="scientific">Candidatus Aphodoplasma excrementigallinarum</name>
    <dbReference type="NCBI Taxonomy" id="2840673"/>
    <lineage>
        <taxon>Bacteria</taxon>
        <taxon>Bacillati</taxon>
        <taxon>Bacillota</taxon>
        <taxon>Clostridia</taxon>
        <taxon>Eubacteriales</taxon>
        <taxon>Candidatus Aphodoplasma</taxon>
    </lineage>
</organism>
<dbReference type="Pfam" id="PF03062">
    <property type="entry name" value="MBOAT"/>
    <property type="match status" value="1"/>
</dbReference>
<keyword evidence="6 10" id="KW-1133">Transmembrane helix</keyword>
<evidence type="ECO:0000313" key="11">
    <source>
        <dbReference type="EMBL" id="HIV01945.1"/>
    </source>
</evidence>
<keyword evidence="4 9" id="KW-0808">Transferase</keyword>
<protein>
    <submittedName>
        <fullName evidence="11">MBOAT family protein</fullName>
    </submittedName>
</protein>
<dbReference type="InterPro" id="IPR028362">
    <property type="entry name" value="AlgI"/>
</dbReference>
<dbReference type="GO" id="GO:0016746">
    <property type="term" value="F:acyltransferase activity"/>
    <property type="evidence" value="ECO:0007669"/>
    <property type="project" value="UniProtKB-KW"/>
</dbReference>
<evidence type="ECO:0000256" key="10">
    <source>
        <dbReference type="SAM" id="Phobius"/>
    </source>
</evidence>
<dbReference type="Proteomes" id="UP000886743">
    <property type="component" value="Unassembled WGS sequence"/>
</dbReference>
<comment type="similarity">
    <text evidence="2 9">Belongs to the membrane-bound acyltransferase family.</text>
</comment>
<feature type="transmembrane region" description="Helical" evidence="10">
    <location>
        <begin position="403"/>
        <end position="421"/>
    </location>
</feature>
<feature type="transmembrane region" description="Helical" evidence="10">
    <location>
        <begin position="433"/>
        <end position="454"/>
    </location>
</feature>
<feature type="transmembrane region" description="Helical" evidence="10">
    <location>
        <begin position="221"/>
        <end position="239"/>
    </location>
</feature>
<reference evidence="11" key="1">
    <citation type="submission" date="2020-10" db="EMBL/GenBank/DDBJ databases">
        <authorList>
            <person name="Gilroy R."/>
        </authorList>
    </citation>
    <scope>NUCLEOTIDE SEQUENCE</scope>
    <source>
        <strain evidence="11">4920</strain>
    </source>
</reference>
<evidence type="ECO:0000256" key="7">
    <source>
        <dbReference type="ARBA" id="ARBA00023136"/>
    </source>
</evidence>
<keyword evidence="7 9" id="KW-0472">Membrane</keyword>
<reference evidence="11" key="2">
    <citation type="journal article" date="2021" name="PeerJ">
        <title>Extensive microbial diversity within the chicken gut microbiome revealed by metagenomics and culture.</title>
        <authorList>
            <person name="Gilroy R."/>
            <person name="Ravi A."/>
            <person name="Getino M."/>
            <person name="Pursley I."/>
            <person name="Horton D.L."/>
            <person name="Alikhan N.F."/>
            <person name="Baker D."/>
            <person name="Gharbi K."/>
            <person name="Hall N."/>
            <person name="Watson M."/>
            <person name="Adriaenssens E.M."/>
            <person name="Foster-Nyarko E."/>
            <person name="Jarju S."/>
            <person name="Secka A."/>
            <person name="Antonio M."/>
            <person name="Oren A."/>
            <person name="Chaudhuri R.R."/>
            <person name="La Ragione R."/>
            <person name="Hildebrand F."/>
            <person name="Pallen M.J."/>
        </authorList>
    </citation>
    <scope>NUCLEOTIDE SEQUENCE</scope>
    <source>
        <strain evidence="11">4920</strain>
    </source>
</reference>
<feature type="transmembrane region" description="Helical" evidence="10">
    <location>
        <begin position="30"/>
        <end position="57"/>
    </location>
</feature>
<dbReference type="InterPro" id="IPR024194">
    <property type="entry name" value="Ac/AlaTfrase_AlgI/DltB"/>
</dbReference>
<feature type="transmembrane region" description="Helical" evidence="10">
    <location>
        <begin position="357"/>
        <end position="383"/>
    </location>
</feature>
<dbReference type="EMBL" id="DVOF01000003">
    <property type="protein sequence ID" value="HIV01945.1"/>
    <property type="molecule type" value="Genomic_DNA"/>
</dbReference>
<evidence type="ECO:0000256" key="6">
    <source>
        <dbReference type="ARBA" id="ARBA00022989"/>
    </source>
</evidence>
<keyword evidence="5 10" id="KW-0812">Transmembrane</keyword>
<dbReference type="PIRSF" id="PIRSF016636">
    <property type="entry name" value="AlgI_DltB"/>
    <property type="match status" value="1"/>
</dbReference>
<evidence type="ECO:0000256" key="5">
    <source>
        <dbReference type="ARBA" id="ARBA00022692"/>
    </source>
</evidence>
<feature type="transmembrane region" description="Helical" evidence="10">
    <location>
        <begin position="326"/>
        <end position="345"/>
    </location>
</feature>
<evidence type="ECO:0000256" key="4">
    <source>
        <dbReference type="ARBA" id="ARBA00022679"/>
    </source>
</evidence>
<comment type="subcellular location">
    <subcellularLocation>
        <location evidence="1">Cell membrane</location>
        <topology evidence="1">Multi-pass membrane protein</topology>
    </subcellularLocation>
</comment>